<evidence type="ECO:0000259" key="2">
    <source>
        <dbReference type="PROSITE" id="PS50174"/>
    </source>
</evidence>
<evidence type="ECO:0000313" key="3">
    <source>
        <dbReference type="EMBL" id="KOF68372.1"/>
    </source>
</evidence>
<dbReference type="EMBL" id="KQ426340">
    <property type="protein sequence ID" value="KOF68372.1"/>
    <property type="molecule type" value="Genomic_DNA"/>
</dbReference>
<reference evidence="3" key="1">
    <citation type="submission" date="2015-07" db="EMBL/GenBank/DDBJ databases">
        <title>MeaNS - Measles Nucleotide Surveillance Program.</title>
        <authorList>
            <person name="Tran T."/>
            <person name="Druce J."/>
        </authorList>
    </citation>
    <scope>NUCLEOTIDE SEQUENCE</scope>
    <source>
        <strain evidence="3">UCB-OBI-ISO-001</strain>
        <tissue evidence="3">Gonad</tissue>
    </source>
</reference>
<dbReference type="GO" id="GO:0003676">
    <property type="term" value="F:nucleic acid binding"/>
    <property type="evidence" value="ECO:0007669"/>
    <property type="project" value="InterPro"/>
</dbReference>
<dbReference type="STRING" id="37653.A0A0L8FUJ6"/>
<sequence>MTNNLFARSILEKYGWKTGAGLGKDEHGIQEPIKVTLKNSKSGLGHIPGSDLTRNWWDQMYNDAAKKISVNTDNSEKLKQEKIREESSPKNLLYGNFLQGSTQYSKHTGIVEEAVSESQPEVSQNCPPRLTDEQLFEICGRRTAHKAARHGLQLNGKLQRIKEQEQRFLESLETAKNHKNQISKTKISSISRNRTKVEAEKQQNNLDDDGYIEEETLIKKRKKKKKKNKNDLVEVGLEETVDCKQDSENQDFQENKLLVSENLTDCDKEIVWLPKQDDVSTKEGFKLKYKVKKHKKRKHNL</sequence>
<proteinExistence type="predicted"/>
<organism evidence="3">
    <name type="scientific">Octopus bimaculoides</name>
    <name type="common">California two-spotted octopus</name>
    <dbReference type="NCBI Taxonomy" id="37653"/>
    <lineage>
        <taxon>Eukaryota</taxon>
        <taxon>Metazoa</taxon>
        <taxon>Spiralia</taxon>
        <taxon>Lophotrochozoa</taxon>
        <taxon>Mollusca</taxon>
        <taxon>Cephalopoda</taxon>
        <taxon>Coleoidea</taxon>
        <taxon>Octopodiformes</taxon>
        <taxon>Octopoda</taxon>
        <taxon>Incirrata</taxon>
        <taxon>Octopodidae</taxon>
        <taxon>Octopus</taxon>
    </lineage>
</organism>
<dbReference type="PANTHER" id="PTHR23149">
    <property type="entry name" value="G PATCH DOMAIN CONTAINING PROTEIN"/>
    <property type="match status" value="1"/>
</dbReference>
<dbReference type="OrthoDB" id="10019757at2759"/>
<accession>A0A0L8FUJ6</accession>
<dbReference type="KEGG" id="obi:106881050"/>
<dbReference type="InterPro" id="IPR050656">
    <property type="entry name" value="PINX1"/>
</dbReference>
<dbReference type="InterPro" id="IPR000467">
    <property type="entry name" value="G_patch_dom"/>
</dbReference>
<dbReference type="Pfam" id="PF01585">
    <property type="entry name" value="G-patch"/>
    <property type="match status" value="1"/>
</dbReference>
<feature type="domain" description="G-patch" evidence="2">
    <location>
        <begin position="3"/>
        <end position="49"/>
    </location>
</feature>
<evidence type="ECO:0000256" key="1">
    <source>
        <dbReference type="ARBA" id="ARBA00040365"/>
    </source>
</evidence>
<protein>
    <recommendedName>
        <fullName evidence="1">G patch domain-containing protein 4</fullName>
    </recommendedName>
</protein>
<dbReference type="PANTHER" id="PTHR23149:SF9">
    <property type="entry name" value="G PATCH DOMAIN-CONTAINING PROTEIN 4"/>
    <property type="match status" value="1"/>
</dbReference>
<dbReference type="SMART" id="SM00443">
    <property type="entry name" value="G_patch"/>
    <property type="match status" value="1"/>
</dbReference>
<dbReference type="GO" id="GO:0005730">
    <property type="term" value="C:nucleolus"/>
    <property type="evidence" value="ECO:0007669"/>
    <property type="project" value="TreeGrafter"/>
</dbReference>
<name>A0A0L8FUJ6_OCTBM</name>
<dbReference type="AlphaFoldDB" id="A0A0L8FUJ6"/>
<gene>
    <name evidence="3" type="ORF">OCBIM_22007427mg</name>
</gene>
<dbReference type="PROSITE" id="PS50174">
    <property type="entry name" value="G_PATCH"/>
    <property type="match status" value="1"/>
</dbReference>
<dbReference type="OMA" id="XLTDEEL"/>